<dbReference type="EMBL" id="CAHIKZ030003761">
    <property type="protein sequence ID" value="CAE1303910.1"/>
    <property type="molecule type" value="Genomic_DNA"/>
</dbReference>
<feature type="transmembrane region" description="Helical" evidence="1">
    <location>
        <begin position="217"/>
        <end position="240"/>
    </location>
</feature>
<feature type="transmembrane region" description="Helical" evidence="1">
    <location>
        <begin position="6"/>
        <end position="26"/>
    </location>
</feature>
<dbReference type="AlphaFoldDB" id="A0A812DGX5"/>
<protein>
    <submittedName>
        <fullName evidence="2">Uncharacterized protein</fullName>
    </submittedName>
</protein>
<comment type="caution">
    <text evidence="2">The sequence shown here is derived from an EMBL/GenBank/DDBJ whole genome shotgun (WGS) entry which is preliminary data.</text>
</comment>
<keyword evidence="1" id="KW-0812">Transmembrane</keyword>
<reference evidence="2" key="1">
    <citation type="submission" date="2021-01" db="EMBL/GenBank/DDBJ databases">
        <authorList>
            <person name="Li R."/>
            <person name="Bekaert M."/>
        </authorList>
    </citation>
    <scope>NUCLEOTIDE SEQUENCE</scope>
    <source>
        <strain evidence="2">Farmed</strain>
    </source>
</reference>
<keyword evidence="1" id="KW-1133">Transmembrane helix</keyword>
<proteinExistence type="predicted"/>
<keyword evidence="3" id="KW-1185">Reference proteome</keyword>
<sequence length="289" mass="34110">MTLTELLSLFLPLFLFFPLLFSIVILKTSPSPAASSSCFLLFFSNLHACFFLSTFTFLSLSPLLSCNFLFVHSFNFSLRSFISLFSSFLTLHFFLFTLIFSRFFSVLFLISSLFLTFSLKLLHFSLYFYHYSLHLCVKLIFLIVLFFFNSPHYAIKVLVYFLYIIVFTYPLFFYFFLPLLFSPLCLLLFLFFYLSFSFFFSFFSLSPSLFYNPPFPLFCFSSFCHFFTSLLPLSLFSLSFSLLFISPSVFPFPHLFYHPLPFSLLIFIYLFSLLPSFFSFRHFLSSLAE</sequence>
<feature type="transmembrane region" description="Helical" evidence="1">
    <location>
        <begin position="186"/>
        <end position="205"/>
    </location>
</feature>
<evidence type="ECO:0000256" key="1">
    <source>
        <dbReference type="SAM" id="Phobius"/>
    </source>
</evidence>
<keyword evidence="1" id="KW-0472">Membrane</keyword>
<organism evidence="2 3">
    <name type="scientific">Acanthosepion pharaonis</name>
    <name type="common">Pharaoh cuttlefish</name>
    <name type="synonym">Sepia pharaonis</name>
    <dbReference type="NCBI Taxonomy" id="158019"/>
    <lineage>
        <taxon>Eukaryota</taxon>
        <taxon>Metazoa</taxon>
        <taxon>Spiralia</taxon>
        <taxon>Lophotrochozoa</taxon>
        <taxon>Mollusca</taxon>
        <taxon>Cephalopoda</taxon>
        <taxon>Coleoidea</taxon>
        <taxon>Decapodiformes</taxon>
        <taxon>Sepiida</taxon>
        <taxon>Sepiina</taxon>
        <taxon>Sepiidae</taxon>
        <taxon>Acanthosepion</taxon>
    </lineage>
</organism>
<accession>A0A812DGX5</accession>
<feature type="transmembrane region" description="Helical" evidence="1">
    <location>
        <begin position="260"/>
        <end position="280"/>
    </location>
</feature>
<feature type="transmembrane region" description="Helical" evidence="1">
    <location>
        <begin position="128"/>
        <end position="148"/>
    </location>
</feature>
<name>A0A812DGX5_ACAPH</name>
<dbReference type="Proteomes" id="UP000597762">
    <property type="component" value="Unassembled WGS sequence"/>
</dbReference>
<gene>
    <name evidence="2" type="ORF">SPHA_56624</name>
</gene>
<feature type="transmembrane region" description="Helical" evidence="1">
    <location>
        <begin position="78"/>
        <end position="96"/>
    </location>
</feature>
<evidence type="ECO:0000313" key="2">
    <source>
        <dbReference type="EMBL" id="CAE1303910.1"/>
    </source>
</evidence>
<evidence type="ECO:0000313" key="3">
    <source>
        <dbReference type="Proteomes" id="UP000597762"/>
    </source>
</evidence>
<feature type="transmembrane region" description="Helical" evidence="1">
    <location>
        <begin position="160"/>
        <end position="180"/>
    </location>
</feature>